<accession>A0A8T2SE50</accession>
<reference evidence="1" key="1">
    <citation type="submission" date="2021-08" db="EMBL/GenBank/DDBJ databases">
        <title>WGS assembly of Ceratopteris richardii.</title>
        <authorList>
            <person name="Marchant D.B."/>
            <person name="Chen G."/>
            <person name="Jenkins J."/>
            <person name="Shu S."/>
            <person name="Leebens-Mack J."/>
            <person name="Grimwood J."/>
            <person name="Schmutz J."/>
            <person name="Soltis P."/>
            <person name="Soltis D."/>
            <person name="Chen Z.-H."/>
        </authorList>
    </citation>
    <scope>NUCLEOTIDE SEQUENCE</scope>
    <source>
        <strain evidence="1">Whitten #5841</strain>
        <tissue evidence="1">Leaf</tissue>
    </source>
</reference>
<dbReference type="EMBL" id="CM035426">
    <property type="protein sequence ID" value="KAH7315792.1"/>
    <property type="molecule type" value="Genomic_DNA"/>
</dbReference>
<evidence type="ECO:0000313" key="2">
    <source>
        <dbReference type="Proteomes" id="UP000825935"/>
    </source>
</evidence>
<dbReference type="Proteomes" id="UP000825935">
    <property type="component" value="Chromosome 21"/>
</dbReference>
<organism evidence="1 2">
    <name type="scientific">Ceratopteris richardii</name>
    <name type="common">Triangle waterfern</name>
    <dbReference type="NCBI Taxonomy" id="49495"/>
    <lineage>
        <taxon>Eukaryota</taxon>
        <taxon>Viridiplantae</taxon>
        <taxon>Streptophyta</taxon>
        <taxon>Embryophyta</taxon>
        <taxon>Tracheophyta</taxon>
        <taxon>Polypodiopsida</taxon>
        <taxon>Polypodiidae</taxon>
        <taxon>Polypodiales</taxon>
        <taxon>Pteridineae</taxon>
        <taxon>Pteridaceae</taxon>
        <taxon>Parkerioideae</taxon>
        <taxon>Ceratopteris</taxon>
    </lineage>
</organism>
<gene>
    <name evidence="1" type="ORF">KP509_21G065700</name>
</gene>
<sequence length="76" mass="8828">MFYFALCLEEVKALQWLQWQPHNEQLWPHIYFSPRLQCRSHGQDAIGFEHVAGVGSAVFIKGQKSLTSGDLKRLKR</sequence>
<keyword evidence="2" id="KW-1185">Reference proteome</keyword>
<dbReference type="OrthoDB" id="8119704at2759"/>
<proteinExistence type="predicted"/>
<dbReference type="AlphaFoldDB" id="A0A8T2SE50"/>
<evidence type="ECO:0000313" key="1">
    <source>
        <dbReference type="EMBL" id="KAH7315792.1"/>
    </source>
</evidence>
<protein>
    <submittedName>
        <fullName evidence="1">Uncharacterized protein</fullName>
    </submittedName>
</protein>
<name>A0A8T2SE50_CERRI</name>
<comment type="caution">
    <text evidence="1">The sequence shown here is derived from an EMBL/GenBank/DDBJ whole genome shotgun (WGS) entry which is preliminary data.</text>
</comment>